<proteinExistence type="predicted"/>
<keyword evidence="3" id="KW-1185">Reference proteome</keyword>
<organism evidence="2 3">
    <name type="scientific">Mycobacterium simiae</name>
    <name type="common">Mycobacterium habana</name>
    <dbReference type="NCBI Taxonomy" id="1784"/>
    <lineage>
        <taxon>Bacteria</taxon>
        <taxon>Bacillati</taxon>
        <taxon>Actinomycetota</taxon>
        <taxon>Actinomycetes</taxon>
        <taxon>Mycobacteriales</taxon>
        <taxon>Mycobacteriaceae</taxon>
        <taxon>Mycobacterium</taxon>
        <taxon>Mycobacterium simiae complex</taxon>
    </lineage>
</organism>
<evidence type="ECO:0000256" key="1">
    <source>
        <dbReference type="SAM" id="MobiDB-lite"/>
    </source>
</evidence>
<evidence type="ECO:0000313" key="3">
    <source>
        <dbReference type="Proteomes" id="UP000193040"/>
    </source>
</evidence>
<reference evidence="2 3" key="1">
    <citation type="submission" date="2017-03" db="EMBL/GenBank/DDBJ databases">
        <title>Genomic insights into Mycobacterium simiae human colonization.</title>
        <authorList>
            <person name="Steffani J.L."/>
            <person name="Brunck M.E."/>
            <person name="Cruz E."/>
            <person name="Montiel R."/>
            <person name="Barona F."/>
        </authorList>
    </citation>
    <scope>NUCLEOTIDE SEQUENCE [LARGE SCALE GENOMIC DNA]</scope>
    <source>
        <strain evidence="2 3">MsiGto</strain>
    </source>
</reference>
<protein>
    <submittedName>
        <fullName evidence="2">Uncharacterized protein</fullName>
    </submittedName>
</protein>
<feature type="region of interest" description="Disordered" evidence="1">
    <location>
        <begin position="55"/>
        <end position="82"/>
    </location>
</feature>
<accession>A0A1X0Y735</accession>
<comment type="caution">
    <text evidence="2">The sequence shown here is derived from an EMBL/GenBank/DDBJ whole genome shotgun (WGS) entry which is preliminary data.</text>
</comment>
<dbReference type="EMBL" id="MZZM01000016">
    <property type="protein sequence ID" value="ORJ60929.1"/>
    <property type="molecule type" value="Genomic_DNA"/>
</dbReference>
<name>A0A1X0Y735_MYCSI</name>
<dbReference type="Proteomes" id="UP000193040">
    <property type="component" value="Unassembled WGS sequence"/>
</dbReference>
<dbReference type="AlphaFoldDB" id="A0A1X0Y735"/>
<evidence type="ECO:0000313" key="2">
    <source>
        <dbReference type="EMBL" id="ORJ60929.1"/>
    </source>
</evidence>
<sequence>MLRERSMEVSRPTVITARECRWLRDDVAVSIRRARAQIDRSRELCRVSEELLRQSVAGPTSEHSAESAVAPTASKRAPWLGN</sequence>
<gene>
    <name evidence="2" type="ORF">B5M45_11735</name>
</gene>